<comment type="subcellular location">
    <subcellularLocation>
        <location evidence="1">Periplasm</location>
    </subcellularLocation>
</comment>
<dbReference type="Pfam" id="PF10502">
    <property type="entry name" value="Peptidase_S26"/>
    <property type="match status" value="1"/>
</dbReference>
<dbReference type="GO" id="GO:0004252">
    <property type="term" value="F:serine-type endopeptidase activity"/>
    <property type="evidence" value="ECO:0007669"/>
    <property type="project" value="InterPro"/>
</dbReference>
<proteinExistence type="inferred from homology"/>
<organism evidence="7 8">
    <name type="scientific">Massilia psychrophila</name>
    <dbReference type="NCBI Taxonomy" id="1603353"/>
    <lineage>
        <taxon>Bacteria</taxon>
        <taxon>Pseudomonadati</taxon>
        <taxon>Pseudomonadota</taxon>
        <taxon>Betaproteobacteria</taxon>
        <taxon>Burkholderiales</taxon>
        <taxon>Oxalobacteraceae</taxon>
        <taxon>Telluria group</taxon>
        <taxon>Massilia</taxon>
    </lineage>
</organism>
<reference evidence="7 8" key="1">
    <citation type="submission" date="2017-10" db="EMBL/GenBank/DDBJ databases">
        <title>Massilia psychrophilum sp. nov., a novel purple-pigmented bacterium isolated from Tianshan glacier, Xinjiang Municipality, China.</title>
        <authorList>
            <person name="Wang H."/>
        </authorList>
    </citation>
    <scope>NUCLEOTIDE SEQUENCE [LARGE SCALE GENOMIC DNA]</scope>
    <source>
        <strain evidence="7 8">JCM 30813</strain>
    </source>
</reference>
<keyword evidence="4" id="KW-0574">Periplasm</keyword>
<sequence>MKPLLVRAAVAVSLVGAGVIALGLLCHVVGARINTSKSIPLGLYWTSNGPAEKGAYVIFCPPQVGVIAEAKRRGYLSAGFCPGDYGYMMKKILAAKGDRVTIAGEGVRVNGALLPLSAPLAHDRVGRALPRFQSDRSTLGSNDVLLMSTVSGTSFDARYFGPVGRSQIRSVIVPVVTW</sequence>
<dbReference type="InterPro" id="IPR036286">
    <property type="entry name" value="LexA/Signal_pep-like_sf"/>
</dbReference>
<dbReference type="Gene3D" id="2.10.109.10">
    <property type="entry name" value="Umud Fragment, subunit A"/>
    <property type="match status" value="1"/>
</dbReference>
<name>A0A2G8SYN1_9BURK</name>
<comment type="similarity">
    <text evidence="2">Belongs to the peptidase S26C family.</text>
</comment>
<evidence type="ECO:0000256" key="1">
    <source>
        <dbReference type="ARBA" id="ARBA00004418"/>
    </source>
</evidence>
<protein>
    <submittedName>
        <fullName evidence="7">Conjugative transfer signal peptidase TraF</fullName>
    </submittedName>
</protein>
<evidence type="ECO:0000259" key="6">
    <source>
        <dbReference type="Pfam" id="PF10502"/>
    </source>
</evidence>
<dbReference type="NCBIfam" id="NF010459">
    <property type="entry name" value="PRK13884.1"/>
    <property type="match status" value="1"/>
</dbReference>
<dbReference type="SUPFAM" id="SSF51306">
    <property type="entry name" value="LexA/Signal peptidase"/>
    <property type="match status" value="1"/>
</dbReference>
<dbReference type="NCBIfam" id="TIGR02771">
    <property type="entry name" value="TraF_Ti"/>
    <property type="match status" value="1"/>
</dbReference>
<dbReference type="InterPro" id="IPR014139">
    <property type="entry name" value="Peptidase_S26C_TraF"/>
</dbReference>
<evidence type="ECO:0000313" key="8">
    <source>
        <dbReference type="Proteomes" id="UP000228593"/>
    </source>
</evidence>
<evidence type="ECO:0000256" key="5">
    <source>
        <dbReference type="ARBA" id="ARBA00022971"/>
    </source>
</evidence>
<dbReference type="InterPro" id="IPR019533">
    <property type="entry name" value="Peptidase_S26"/>
</dbReference>
<dbReference type="EMBL" id="PDOB01000027">
    <property type="protein sequence ID" value="PIL38854.1"/>
    <property type="molecule type" value="Genomic_DNA"/>
</dbReference>
<evidence type="ECO:0000256" key="3">
    <source>
        <dbReference type="ARBA" id="ARBA00022729"/>
    </source>
</evidence>
<gene>
    <name evidence="7" type="primary">traF</name>
    <name evidence="7" type="ORF">CR103_15585</name>
</gene>
<keyword evidence="3" id="KW-0732">Signal</keyword>
<evidence type="ECO:0000313" key="7">
    <source>
        <dbReference type="EMBL" id="PIL38854.1"/>
    </source>
</evidence>
<dbReference type="GO" id="GO:0006465">
    <property type="term" value="P:signal peptide processing"/>
    <property type="evidence" value="ECO:0007669"/>
    <property type="project" value="InterPro"/>
</dbReference>
<keyword evidence="5" id="KW-0184">Conjugation</keyword>
<dbReference type="OrthoDB" id="5360818at2"/>
<dbReference type="GO" id="GO:0042597">
    <property type="term" value="C:periplasmic space"/>
    <property type="evidence" value="ECO:0007669"/>
    <property type="project" value="UniProtKB-SubCell"/>
</dbReference>
<dbReference type="Proteomes" id="UP000228593">
    <property type="component" value="Unassembled WGS sequence"/>
</dbReference>
<accession>A0A2G8SYN1</accession>
<keyword evidence="8" id="KW-1185">Reference proteome</keyword>
<evidence type="ECO:0000256" key="2">
    <source>
        <dbReference type="ARBA" id="ARBA00005849"/>
    </source>
</evidence>
<comment type="caution">
    <text evidence="7">The sequence shown here is derived from an EMBL/GenBank/DDBJ whole genome shotgun (WGS) entry which is preliminary data.</text>
</comment>
<evidence type="ECO:0000256" key="4">
    <source>
        <dbReference type="ARBA" id="ARBA00022764"/>
    </source>
</evidence>
<dbReference type="AlphaFoldDB" id="A0A2G8SYN1"/>
<dbReference type="RefSeq" id="WP_099916883.1">
    <property type="nucleotide sequence ID" value="NZ_BMHS01000032.1"/>
</dbReference>
<feature type="domain" description="Peptidase S26" evidence="6">
    <location>
        <begin position="18"/>
        <end position="171"/>
    </location>
</feature>